<dbReference type="AlphaFoldDB" id="A0A1M7YZJ5"/>
<evidence type="ECO:0000313" key="1">
    <source>
        <dbReference type="EMBL" id="SHO58061.1"/>
    </source>
</evidence>
<dbReference type="STRING" id="1117707.VQ7734_03831"/>
<proteinExistence type="predicted"/>
<evidence type="ECO:0000313" key="2">
    <source>
        <dbReference type="Proteomes" id="UP000184600"/>
    </source>
</evidence>
<reference evidence="2" key="1">
    <citation type="submission" date="2016-12" db="EMBL/GenBank/DDBJ databases">
        <authorList>
            <person name="Rodrigo-Torres L."/>
            <person name="Arahal R.D."/>
            <person name="Lucena T."/>
        </authorList>
    </citation>
    <scope>NUCLEOTIDE SEQUENCE [LARGE SCALE GENOMIC DNA]</scope>
</reference>
<name>A0A1M7YZJ5_9VIBR</name>
<gene>
    <name evidence="1" type="ORF">VQ7734_03831</name>
</gene>
<dbReference type="EMBL" id="FRFG01000054">
    <property type="protein sequence ID" value="SHO58061.1"/>
    <property type="molecule type" value="Genomic_DNA"/>
</dbReference>
<keyword evidence="2" id="KW-1185">Reference proteome</keyword>
<accession>A0A1M7YZJ5</accession>
<organism evidence="1 2">
    <name type="scientific">Vibrio quintilis</name>
    <dbReference type="NCBI Taxonomy" id="1117707"/>
    <lineage>
        <taxon>Bacteria</taxon>
        <taxon>Pseudomonadati</taxon>
        <taxon>Pseudomonadota</taxon>
        <taxon>Gammaproteobacteria</taxon>
        <taxon>Vibrionales</taxon>
        <taxon>Vibrionaceae</taxon>
        <taxon>Vibrio</taxon>
    </lineage>
</organism>
<protein>
    <submittedName>
        <fullName evidence="1">Uncharacterized protein</fullName>
    </submittedName>
</protein>
<sequence length="184" mass="20848">MYIEDKFGFNFEFKLITQPDESDSDFYCFPGCMRGGWVDGIAIDFDQFGWCGSFARGKVSKNGINGIYSFPGKDKVLIVSKGKGYLVSPEKPESTIELKMQPIMGVYCNTFLEIIIVNDFTHFIAFNKEVQVWKSKRISYDGIRDIEMSDEFINGEAWSSPENKWLPFKLSLDSGVCIGGAFDD</sequence>
<dbReference type="Proteomes" id="UP000184600">
    <property type="component" value="Unassembled WGS sequence"/>
</dbReference>